<name>T1HMF0_RHOPR</name>
<dbReference type="PANTHER" id="PTHR10133">
    <property type="entry name" value="DNA POLYMERASE I"/>
    <property type="match status" value="1"/>
</dbReference>
<dbReference type="eggNOG" id="KOG0950">
    <property type="taxonomic scope" value="Eukaryota"/>
</dbReference>
<feature type="domain" description="DNA-directed DNA polymerase family A palm" evidence="2">
    <location>
        <begin position="534"/>
        <end position="734"/>
    </location>
</feature>
<dbReference type="HOGENOM" id="CLU_375815_0_0_1"/>
<keyword evidence="4" id="KW-1185">Reference proteome</keyword>
<dbReference type="InterPro" id="IPR001098">
    <property type="entry name" value="DNA-dir_DNA_pol_A_palm_dom"/>
</dbReference>
<protein>
    <submittedName>
        <fullName evidence="3">POLAc domain-containing protein</fullName>
    </submittedName>
</protein>
<dbReference type="PANTHER" id="PTHR10133:SF27">
    <property type="entry name" value="DNA POLYMERASE NU"/>
    <property type="match status" value="1"/>
</dbReference>
<proteinExistence type="predicted"/>
<dbReference type="InterPro" id="IPR002298">
    <property type="entry name" value="DNA_polymerase_A"/>
</dbReference>
<dbReference type="GO" id="GO:0003887">
    <property type="term" value="F:DNA-directed DNA polymerase activity"/>
    <property type="evidence" value="ECO:0007669"/>
    <property type="project" value="InterPro"/>
</dbReference>
<dbReference type="SMART" id="SM00482">
    <property type="entry name" value="POLAc"/>
    <property type="match status" value="1"/>
</dbReference>
<evidence type="ECO:0000259" key="2">
    <source>
        <dbReference type="SMART" id="SM00482"/>
    </source>
</evidence>
<dbReference type="VEuPathDB" id="VectorBase:RPRC005224"/>
<dbReference type="Gene3D" id="3.30.70.370">
    <property type="match status" value="1"/>
</dbReference>
<dbReference type="Gene3D" id="1.10.150.20">
    <property type="entry name" value="5' to 3' exonuclease, C-terminal subdomain"/>
    <property type="match status" value="1"/>
</dbReference>
<dbReference type="AlphaFoldDB" id="T1HMF0"/>
<evidence type="ECO:0000313" key="4">
    <source>
        <dbReference type="Proteomes" id="UP000015103"/>
    </source>
</evidence>
<dbReference type="PRINTS" id="PR00868">
    <property type="entry name" value="DNAPOLI"/>
</dbReference>
<dbReference type="GO" id="GO:0006261">
    <property type="term" value="P:DNA-templated DNA replication"/>
    <property type="evidence" value="ECO:0007669"/>
    <property type="project" value="InterPro"/>
</dbReference>
<dbReference type="Pfam" id="PF00476">
    <property type="entry name" value="DNA_pol_A"/>
    <property type="match status" value="1"/>
</dbReference>
<dbReference type="STRING" id="13249.T1HMF0"/>
<dbReference type="InParanoid" id="T1HMF0"/>
<accession>T1HMF0</accession>
<keyword evidence="1" id="KW-0235">DNA replication</keyword>
<dbReference type="GO" id="GO:0006302">
    <property type="term" value="P:double-strand break repair"/>
    <property type="evidence" value="ECO:0007669"/>
    <property type="project" value="TreeGrafter"/>
</dbReference>
<evidence type="ECO:0000313" key="3">
    <source>
        <dbReference type="EnsemblMetazoa" id="RPRC005224-PA"/>
    </source>
</evidence>
<dbReference type="Proteomes" id="UP000015103">
    <property type="component" value="Unassembled WGS sequence"/>
</dbReference>
<sequence length="739" mass="86227">MERSWITDVTPPSNFDDNLSASAIKVIEFLKENSGLNNFSSSQLNSTVPSFNSGYRGHNSMQNHVFFFGNNCPSEYHVVGKHKLDIYDQHQHFDGNIKRNKFVNTVNETQAPRISPDYVNVDELFLEPTSRNDVVSLDNFSRNSSSSIKNTQIGKSRSDFKYHLNENNSELITESNNLNYSIDMFSQSDLSVALRKPTFKRLLNYLPSKKTKAKPCQSLYKNNKIKLKCNPENKITNYFQELKNEKLLEKKVWKSSENQQRDLINNYSVFKNFDEHKEKIKNNNSQGTVTHSEELTKLNEISLENLNSPFVKLNHCPPPQPKMKRKLNTKNPNKTSPERHSTSSINRKRSNFNIYMQEKPSCLHEPQKNEDIFELKIVKYNEDMTNEFHNELITEIGFTICYKEFVNFLLNHKCRKVCFEAQSFILLMLDCLELVDKRECYDWCIMDPLLGIWLLDPDKRHASFDAIKKTLTMAKAKRHLRLLEVHHEEWMINACQYLKEQSHSMELINSQLVSKSLWKLFIDLETKVIPIIAGLNIRSTFISREDHTFVSVDFQQIELRIFAHLSKDKKLIRAFHEENDIFTAITNLRFGTKTSDPEERTRTKTLVYAHLYGAGINKIAEILSLDESTAADLTNRFHSLRNFRYQIIEKCKKQQYLVTIGGRQRHFPNINSLNPQVRTYSERQAVNFVIQGSAADICKVAMLNTERKLRNEQKQCKLLLQIHDEFVWEVADNHVKEVV</sequence>
<dbReference type="EMBL" id="ACPB03020499">
    <property type="status" value="NOT_ANNOTATED_CDS"/>
    <property type="molecule type" value="Genomic_DNA"/>
</dbReference>
<reference evidence="3" key="1">
    <citation type="submission" date="2015-05" db="UniProtKB">
        <authorList>
            <consortium name="EnsemblMetazoa"/>
        </authorList>
    </citation>
    <scope>IDENTIFICATION</scope>
</reference>
<evidence type="ECO:0000256" key="1">
    <source>
        <dbReference type="ARBA" id="ARBA00022705"/>
    </source>
</evidence>
<organism evidence="3 4">
    <name type="scientific">Rhodnius prolixus</name>
    <name type="common">Triatomid bug</name>
    <dbReference type="NCBI Taxonomy" id="13249"/>
    <lineage>
        <taxon>Eukaryota</taxon>
        <taxon>Metazoa</taxon>
        <taxon>Ecdysozoa</taxon>
        <taxon>Arthropoda</taxon>
        <taxon>Hexapoda</taxon>
        <taxon>Insecta</taxon>
        <taxon>Pterygota</taxon>
        <taxon>Neoptera</taxon>
        <taxon>Paraneoptera</taxon>
        <taxon>Hemiptera</taxon>
        <taxon>Heteroptera</taxon>
        <taxon>Panheteroptera</taxon>
        <taxon>Cimicomorpha</taxon>
        <taxon>Reduviidae</taxon>
        <taxon>Triatominae</taxon>
        <taxon>Rhodnius</taxon>
    </lineage>
</organism>
<dbReference type="EnsemblMetazoa" id="RPRC005224-RA">
    <property type="protein sequence ID" value="RPRC005224-PA"/>
    <property type="gene ID" value="RPRC005224"/>
</dbReference>
<dbReference type="InterPro" id="IPR043502">
    <property type="entry name" value="DNA/RNA_pol_sf"/>
</dbReference>
<dbReference type="GO" id="GO:0003677">
    <property type="term" value="F:DNA binding"/>
    <property type="evidence" value="ECO:0007669"/>
    <property type="project" value="InterPro"/>
</dbReference>
<dbReference type="SUPFAM" id="SSF56672">
    <property type="entry name" value="DNA/RNA polymerases"/>
    <property type="match status" value="1"/>
</dbReference>